<name>E2BKQ8_HARSA</name>
<dbReference type="PROSITE" id="PS50017">
    <property type="entry name" value="DEATH_DOMAIN"/>
    <property type="match status" value="1"/>
</dbReference>
<dbReference type="OMA" id="LIEEDDC"/>
<sequence>MSTMLERYKSLRQDFLNVVEPAIDSNILNQLKHNYAHEIDSRRKLSKAKDFKTFIRLLEKRDIISCDNIEQLWFITKFIGKPELEDKLLKYENWVQKMAPPFPFYNMYQSDNIRPQNHENATENVASSSGSHNACSSTCSSHESTIQNLTLSFSNITQKYYSEQEGKTDDRRKSLQQTVLLQISERLGRSWRDVARYLGIRECEIDAVQNKYPCDLKEQSFEILKIYISQSDKERWTIDLIRALEKGRRRDLKELVEDLMVSHKDKR</sequence>
<dbReference type="FunCoup" id="E2BKQ8">
    <property type="interactions" value="38"/>
</dbReference>
<dbReference type="KEGG" id="hst:105183935"/>
<dbReference type="AlphaFoldDB" id="E2BKQ8"/>
<dbReference type="STRING" id="610380.E2BKQ8"/>
<feature type="domain" description="Death" evidence="1">
    <location>
        <begin position="176"/>
        <end position="260"/>
    </location>
</feature>
<dbReference type="EMBL" id="GL448819">
    <property type="protein sequence ID" value="EFN83756.1"/>
    <property type="molecule type" value="Genomic_DNA"/>
</dbReference>
<dbReference type="InterPro" id="IPR000488">
    <property type="entry name" value="Death_dom"/>
</dbReference>
<dbReference type="InterPro" id="IPR011029">
    <property type="entry name" value="DEATH-like_dom_sf"/>
</dbReference>
<accession>E2BKQ8</accession>
<keyword evidence="3" id="KW-1185">Reference proteome</keyword>
<evidence type="ECO:0000313" key="3">
    <source>
        <dbReference type="Proteomes" id="UP000008237"/>
    </source>
</evidence>
<organism evidence="3">
    <name type="scientific">Harpegnathos saltator</name>
    <name type="common">Jerdon's jumping ant</name>
    <dbReference type="NCBI Taxonomy" id="610380"/>
    <lineage>
        <taxon>Eukaryota</taxon>
        <taxon>Metazoa</taxon>
        <taxon>Ecdysozoa</taxon>
        <taxon>Arthropoda</taxon>
        <taxon>Hexapoda</taxon>
        <taxon>Insecta</taxon>
        <taxon>Pterygota</taxon>
        <taxon>Neoptera</taxon>
        <taxon>Endopterygota</taxon>
        <taxon>Hymenoptera</taxon>
        <taxon>Apocrita</taxon>
        <taxon>Aculeata</taxon>
        <taxon>Formicoidea</taxon>
        <taxon>Formicidae</taxon>
        <taxon>Ponerinae</taxon>
        <taxon>Ponerini</taxon>
        <taxon>Harpegnathos</taxon>
    </lineage>
</organism>
<dbReference type="Pfam" id="PF00531">
    <property type="entry name" value="Death"/>
    <property type="match status" value="1"/>
</dbReference>
<dbReference type="InParanoid" id="E2BKQ8"/>
<evidence type="ECO:0000259" key="1">
    <source>
        <dbReference type="PROSITE" id="PS50017"/>
    </source>
</evidence>
<dbReference type="SMART" id="SM00005">
    <property type="entry name" value="DEATH"/>
    <property type="match status" value="1"/>
</dbReference>
<dbReference type="PhylomeDB" id="E2BKQ8"/>
<dbReference type="OrthoDB" id="100767at2759"/>
<dbReference type="Gene3D" id="1.10.533.10">
    <property type="entry name" value="Death Domain, Fas"/>
    <property type="match status" value="2"/>
</dbReference>
<dbReference type="Proteomes" id="UP000008237">
    <property type="component" value="Unassembled WGS sequence"/>
</dbReference>
<dbReference type="SUPFAM" id="SSF47986">
    <property type="entry name" value="DEATH domain"/>
    <property type="match status" value="2"/>
</dbReference>
<protein>
    <submittedName>
        <fullName evidence="2">Death domain-containing adapter protein BG4</fullName>
    </submittedName>
</protein>
<reference evidence="2 3" key="1">
    <citation type="journal article" date="2010" name="Science">
        <title>Genomic comparison of the ants Camponotus floridanus and Harpegnathos saltator.</title>
        <authorList>
            <person name="Bonasio R."/>
            <person name="Zhang G."/>
            <person name="Ye C."/>
            <person name="Mutti N.S."/>
            <person name="Fang X."/>
            <person name="Qin N."/>
            <person name="Donahue G."/>
            <person name="Yang P."/>
            <person name="Li Q."/>
            <person name="Li C."/>
            <person name="Zhang P."/>
            <person name="Huang Z."/>
            <person name="Berger S.L."/>
            <person name="Reinberg D."/>
            <person name="Wang J."/>
            <person name="Liebig J."/>
        </authorList>
    </citation>
    <scope>NUCLEOTIDE SEQUENCE [LARGE SCALE GENOMIC DNA]</scope>
    <source>
        <strain evidence="2 3">R22 G/1</strain>
    </source>
</reference>
<dbReference type="CDD" id="cd01670">
    <property type="entry name" value="Death"/>
    <property type="match status" value="1"/>
</dbReference>
<evidence type="ECO:0000313" key="2">
    <source>
        <dbReference type="EMBL" id="EFN83756.1"/>
    </source>
</evidence>
<gene>
    <name evidence="2" type="ORF">EAI_17145</name>
</gene>
<dbReference type="GO" id="GO:0007165">
    <property type="term" value="P:signal transduction"/>
    <property type="evidence" value="ECO:0007669"/>
    <property type="project" value="InterPro"/>
</dbReference>
<proteinExistence type="predicted"/>